<dbReference type="EMBL" id="CATQJL010000001">
    <property type="protein sequence ID" value="CAJ0591849.1"/>
    <property type="molecule type" value="Genomic_DNA"/>
</dbReference>
<feature type="region of interest" description="Disordered" evidence="1">
    <location>
        <begin position="93"/>
        <end position="165"/>
    </location>
</feature>
<feature type="region of interest" description="Disordered" evidence="1">
    <location>
        <begin position="189"/>
        <end position="209"/>
    </location>
</feature>
<feature type="compositionally biased region" description="Acidic residues" evidence="1">
    <location>
        <begin position="133"/>
        <end position="159"/>
    </location>
</feature>
<proteinExistence type="predicted"/>
<dbReference type="AlphaFoldDB" id="A0AA36GGU5"/>
<evidence type="ECO:0000313" key="2">
    <source>
        <dbReference type="EMBL" id="CAJ0591849.1"/>
    </source>
</evidence>
<organism evidence="2 3">
    <name type="scientific">Cylicocyclus nassatus</name>
    <name type="common">Nematode worm</name>
    <dbReference type="NCBI Taxonomy" id="53992"/>
    <lineage>
        <taxon>Eukaryota</taxon>
        <taxon>Metazoa</taxon>
        <taxon>Ecdysozoa</taxon>
        <taxon>Nematoda</taxon>
        <taxon>Chromadorea</taxon>
        <taxon>Rhabditida</taxon>
        <taxon>Rhabditina</taxon>
        <taxon>Rhabditomorpha</taxon>
        <taxon>Strongyloidea</taxon>
        <taxon>Strongylidae</taxon>
        <taxon>Cylicocyclus</taxon>
    </lineage>
</organism>
<feature type="compositionally biased region" description="Basic and acidic residues" evidence="1">
    <location>
        <begin position="93"/>
        <end position="106"/>
    </location>
</feature>
<keyword evidence="3" id="KW-1185">Reference proteome</keyword>
<feature type="compositionally biased region" description="Basic and acidic residues" evidence="1">
    <location>
        <begin position="113"/>
        <end position="123"/>
    </location>
</feature>
<dbReference type="Proteomes" id="UP001176961">
    <property type="component" value="Unassembled WGS sequence"/>
</dbReference>
<comment type="caution">
    <text evidence="2">The sequence shown here is derived from an EMBL/GenBank/DDBJ whole genome shotgun (WGS) entry which is preliminary data.</text>
</comment>
<protein>
    <submittedName>
        <fullName evidence="2">Uncharacterized protein</fullName>
    </submittedName>
</protein>
<gene>
    <name evidence="2" type="ORF">CYNAS_LOCUS3832</name>
</gene>
<reference evidence="2" key="1">
    <citation type="submission" date="2023-07" db="EMBL/GenBank/DDBJ databases">
        <authorList>
            <consortium name="CYATHOMIX"/>
        </authorList>
    </citation>
    <scope>NUCLEOTIDE SEQUENCE</scope>
    <source>
        <strain evidence="2">N/A</strain>
    </source>
</reference>
<accession>A0AA36GGU5</accession>
<evidence type="ECO:0000313" key="3">
    <source>
        <dbReference type="Proteomes" id="UP001176961"/>
    </source>
</evidence>
<name>A0AA36GGU5_CYLNA</name>
<feature type="region of interest" description="Disordered" evidence="1">
    <location>
        <begin position="253"/>
        <end position="272"/>
    </location>
</feature>
<feature type="compositionally biased region" description="Polar residues" evidence="1">
    <location>
        <begin position="189"/>
        <end position="204"/>
    </location>
</feature>
<sequence length="327" mass="37167">MLRGRALEEADVEIHNAALQDFVWRYEQVERQLTTAYTRSGKFHIGEAVRTIQLREKKMTTLSYSTFSETSGVESVVEDTVMKHQIVQPAAKKIEEPSKQVQEETKAVSQTESNKEDAVKPDDSIEDGSGTSDDNEDEDSSEDDEDDEDEEEGGIEGAEDLSHIPQLKEIIQAEKGELDQSIDKTMQLQPIKTQSQKRPPSVKTQFHPKEKTVKLRLTQTEKQSGTLDEYEGDLEALNDFKKAFHIPVKELPTKPAEKPETSDLNNQLNPHVPTVLGNQPTLTGTAWFFCREYMQYLTAIVSNATRSRHKEHEVYGRLVVTDKRYEK</sequence>
<evidence type="ECO:0000256" key="1">
    <source>
        <dbReference type="SAM" id="MobiDB-lite"/>
    </source>
</evidence>